<dbReference type="GO" id="GO:0009166">
    <property type="term" value="P:nucleotide catabolic process"/>
    <property type="evidence" value="ECO:0007669"/>
    <property type="project" value="InterPro"/>
</dbReference>
<feature type="domain" description="CHRD" evidence="2">
    <location>
        <begin position="63"/>
        <end position="195"/>
    </location>
</feature>
<dbReference type="InterPro" id="IPR047971">
    <property type="entry name" value="ExeM-like"/>
</dbReference>
<feature type="compositionally biased region" description="Basic and acidic residues" evidence="1">
    <location>
        <begin position="950"/>
        <end position="960"/>
    </location>
</feature>
<dbReference type="Gene3D" id="2.130.10.10">
    <property type="entry name" value="YVTN repeat-like/Quinoprotein amine dehydrogenase"/>
    <property type="match status" value="1"/>
</dbReference>
<dbReference type="Pfam" id="PF03372">
    <property type="entry name" value="Exo_endo_phos"/>
    <property type="match status" value="1"/>
</dbReference>
<keyword evidence="4" id="KW-1185">Reference proteome</keyword>
<dbReference type="eggNOG" id="COG2931">
    <property type="taxonomic scope" value="Bacteria"/>
</dbReference>
<organism evidence="3 4">
    <name type="scientific">Rubidibacter lacunae KORDI 51-2</name>
    <dbReference type="NCBI Taxonomy" id="582515"/>
    <lineage>
        <taxon>Bacteria</taxon>
        <taxon>Bacillati</taxon>
        <taxon>Cyanobacteriota</taxon>
        <taxon>Cyanophyceae</taxon>
        <taxon>Oscillatoriophycideae</taxon>
        <taxon>Chroococcales</taxon>
        <taxon>Aphanothecaceae</taxon>
        <taxon>Rubidibacter</taxon>
    </lineage>
</organism>
<evidence type="ECO:0000256" key="1">
    <source>
        <dbReference type="SAM" id="MobiDB-lite"/>
    </source>
</evidence>
<dbReference type="SMART" id="SM00754">
    <property type="entry name" value="CHRD"/>
    <property type="match status" value="1"/>
</dbReference>
<reference evidence="3 4" key="1">
    <citation type="submission" date="2013-05" db="EMBL/GenBank/DDBJ databases">
        <title>Draft genome sequence of Rubidibacter lacunae KORDI 51-2.</title>
        <authorList>
            <person name="Choi D.H."/>
            <person name="Noh J.H."/>
            <person name="Kwon K.-K."/>
            <person name="Lee J.-H."/>
            <person name="Ryu J.-Y."/>
        </authorList>
    </citation>
    <scope>NUCLEOTIDE SEQUENCE [LARGE SCALE GENOMIC DNA]</scope>
    <source>
        <strain evidence="3 4">KORDI 51-2</strain>
    </source>
</reference>
<feature type="region of interest" description="Disordered" evidence="1">
    <location>
        <begin position="1261"/>
        <end position="1280"/>
    </location>
</feature>
<dbReference type="SUPFAM" id="SSF51120">
    <property type="entry name" value="beta-Roll"/>
    <property type="match status" value="1"/>
</dbReference>
<evidence type="ECO:0000313" key="4">
    <source>
        <dbReference type="Proteomes" id="UP000016960"/>
    </source>
</evidence>
<dbReference type="InterPro" id="IPR006146">
    <property type="entry name" value="5'-Nucleotdase_CS"/>
</dbReference>
<dbReference type="Proteomes" id="UP000016960">
    <property type="component" value="Unassembled WGS sequence"/>
</dbReference>
<name>U5DPD1_9CHRO</name>
<dbReference type="InterPro" id="IPR011048">
    <property type="entry name" value="Haem_d1_sf"/>
</dbReference>
<dbReference type="InterPro" id="IPR010895">
    <property type="entry name" value="CHRD"/>
</dbReference>
<dbReference type="GO" id="GO:0046872">
    <property type="term" value="F:metal ion binding"/>
    <property type="evidence" value="ECO:0007669"/>
    <property type="project" value="InterPro"/>
</dbReference>
<dbReference type="SUPFAM" id="SSF56300">
    <property type="entry name" value="Metallo-dependent phosphatases"/>
    <property type="match status" value="1"/>
</dbReference>
<dbReference type="InterPro" id="IPR005135">
    <property type="entry name" value="Endo/exonuclease/phosphatase"/>
</dbReference>
<protein>
    <submittedName>
        <fullName evidence="3">Putative extracellular nuclease</fullName>
    </submittedName>
</protein>
<dbReference type="GO" id="GO:0016788">
    <property type="term" value="F:hydrolase activity, acting on ester bonds"/>
    <property type="evidence" value="ECO:0007669"/>
    <property type="project" value="InterPro"/>
</dbReference>
<sequence length="2554" mass="266844">MEELTAPQPSNAITLTPIGTFSTGVFDESAAEIVAFDPGSQRLFVVNANNATIDILDVSDPSNPVANPMSEDQEVPPITDGPATGDFTFTISSTNVLTVTGTFSGLSSALNPVGAVDAEGNPVSAIHVHTADAGTNGPILRNLTVTTFGDGLSGVYSGEFQLTADEAAAALDEGFYVNLHTINNPSGELRGQFVQSSIDATNLGGGANSVDVANGIVAVAIEADNSQDPGTIAFYTTDGDFLNSVTVGALPDMVTFTPDGTKLIVANEGEPNDDYSVDPEGSVSIIDISEAGNDLAGLTQDNVSTADFIAFNDRIEDLRGRGVRIFGPNATVARDLEPEYIAVSGDGSTAYVSLQENNAFAVVDIETSTVLDILPLGFKDYSIGLPTLTEFSLDDAIAAESLGSTLEGEDIPLGGLSGLFFEGVDENGFYTFITHPDRGPDAGTSDVDGDGDNERIFKLPEFQPEVVRFTLDPETGNIAIVDRIGLTDGNGNPLTGLPNLEGDDNGAAPADLEGNLLEFDPLGADLEGIVVDGSGNFWMVDEYRPAVYQFDPNGALLNRFVPEGTDPNGADTFGTETLPAEYATARDNRGFEAVALDTTNGILYAFIQTPLGNDGTGTFNRDVSDESQVIRILGIDPATGTPVAEYVYLLERPDVRQGGSVDKIGDAVFDPATGNFFVIERDSGSSPESTKAIYEISLSGATNVLGAVLPAGQTLETLTPDELGGIRPVSKREVTNLPSLGYLPSDKPEGLAIVPGPTAGNFALAVLNDNDFEPEDKATVLGIVEFAKSNKLDASDEDGINLQNFPLLTAYQPDAIATFEGLDGRTYIVTANEGDARDYDTFSEEAKLADLQAAGLLDLNDDGVPDSVTDSPFAELNADDQLGEKNLTNVNGDLDGDGLIEQLVAFGGRSFSVFDPFGNLVFDSGDDFELITAEVLPEDFNSNNDENDSFDNRSDNKGPEPEAVDVGFINGIPYAFIGFERVGGIAVYDLTDPSAPEFVQYLNNRTFRDGDGNPIDAVFEIENDPATEDDNVLITNPAVGDLGPESITFIPAEDSPTGAPLIAVGNEVSGTTTLFSIDAPVPQRTTFEIQGSGDSSPLEGTVAVVEGVVTGSFEGLDGFFIQDPTGDGDPATSDGLFVDAPGVTVSPGDIVRVTGTVVEFFGQTQLGENVVVETLGTNGGVTPIVIDLPVASVGDLEALEGMLVTFPEALFVTDVFNLGRFGEVLLSSDGTLPIPTEVAQPGAAANDVAAANALQQILLDDGSNESDPETTPFVDRTGDNPVTLRRGSTVEGLTGNLGFGFGNYRVQPTEEPTFDFAERPAVPDVGDAEVTIAAFNVLNYFTTIDDGNTLTGPNGDQSPRGADSQNEFERQEAKIVAALLELNADIVGLVEIENNGDTAVSTLVDALNSAIGATTYSFISDPAGFTTVPGGDDAIKTAFIYKPAVVTPVGDAQTINDESFAIGRAPVAQTFETVADGEVFTAIVNHFKSKGSSGAEGDDLDQGDGQGAFNATRVRQAEALAGFVTDLQASTGDSDVIVIGDINAYPTEDPIATLEDAGLTRLETDPTFVFFGQEGALDHALVTSSLNGQVTGAAAWAIDADEPRSLDYEDNIEDNTDDNFERTNADPSLFQPDPFRSSDHDPVLVGLNLDSSAFTLELLHGSDQEAGSAAVRDAPGFSAVLNALRAQDVGDDGLEDNTITLSSGDAFIPGVFFDASEAVFGAPGIADILIQNELGFQAIALGNHEFDFGSEVLADLISGAAGSEFEGIDGLDDFTGTNFPYLSANLDFSTDVNLAPLETEGGQPPAPNTVTSSTVIDVNGELIGVVGATTPTLASISSPDGVGVLPSPFDSNPTPEQLDALAAVIQSEVDALLAANPEMNKVILLSHMQRIAIEEELATRLTNVDIIVAGGSNTRLFDENDRPRDGDSVQGEYPKFFTNAGGTQTALVNTDGSYKYVGRLVLDFDSAGNIIPESYDPSVSGAYATDDQGVEDLNAGDLVDPEVQAIADAIGERIFEIEGNILGVSEVFLNGNRSGVDDDPTDLDGVRTQETNLGNLTADANLAAAKESDATVVLSLKNGGGIRASIGQTLVPPGGDEPERLPTEEILDDEGNVVKPEGGISQNDIQTTLAFNNGLTLLTLTKTELIDLLEHGVSAIPGVSGRFPQIAGVAFSYDPDLEAGDRILTASILDENGELLTELVRDGEIVGDANELFRIVTLNFLAAPRFDDDGNFIGGGDGYPFPNTNTDPDLGEVGDPDVIERVNTVQLEQEGVTTGDAVFADDGTEQDALAEYLLDNFPNDDDPNTPVFGEEDTGRDVDERIQNLNFREDTVPTGDDGEPFAGPIPTFGTLGDDVLDSALGDFDGTNALVFAGSGNDLIDNSTSGGSRLFGGSGNNEILAGTNDRAFGGANDDILDSSAGGGGNRLYGLAGDDFFFLGSTDRAFGGGDNDAFFFPNGGGDNLVTGGEGDDQFWVANAILPTSANTFTDFTIGSDVIGIAGIDGITEFEDVILGGTDDATISLGEAGPIAVLLGVTPDSLSSSDFLILEGPVTFPA</sequence>
<dbReference type="SUPFAM" id="SSF51004">
    <property type="entry name" value="C-terminal (heme d1) domain of cytochrome cd1-nitrite reductase"/>
    <property type="match status" value="1"/>
</dbReference>
<dbReference type="Pfam" id="PF22494">
    <property type="entry name" value="choice_anch_I"/>
    <property type="match status" value="2"/>
</dbReference>
<dbReference type="InterPro" id="IPR055188">
    <property type="entry name" value="Choice_anch_I"/>
</dbReference>
<dbReference type="PROSITE" id="PS00786">
    <property type="entry name" value="5_NUCLEOTIDASE_2"/>
    <property type="match status" value="1"/>
</dbReference>
<feature type="region of interest" description="Disordered" evidence="1">
    <location>
        <begin position="1347"/>
        <end position="1368"/>
    </location>
</feature>
<dbReference type="InParanoid" id="U5DPD1"/>
<dbReference type="SUPFAM" id="SSF63829">
    <property type="entry name" value="Calcium-dependent phosphotriesterase"/>
    <property type="match status" value="1"/>
</dbReference>
<dbReference type="OrthoDB" id="9768561at2"/>
<dbReference type="InterPro" id="IPR036691">
    <property type="entry name" value="Endo/exonu/phosph_ase_sf"/>
</dbReference>
<dbReference type="PATRIC" id="fig|582515.4.peg.858"/>
<comment type="caution">
    <text evidence="3">The sequence shown here is derived from an EMBL/GenBank/DDBJ whole genome shotgun (WGS) entry which is preliminary data.</text>
</comment>
<dbReference type="Gene3D" id="3.90.780.10">
    <property type="entry name" value="5'-Nucleotidase, C-terminal domain"/>
    <property type="match status" value="1"/>
</dbReference>
<feature type="region of interest" description="Disordered" evidence="1">
    <location>
        <begin position="939"/>
        <end position="962"/>
    </location>
</feature>
<evidence type="ECO:0000259" key="2">
    <source>
        <dbReference type="SMART" id="SM00754"/>
    </source>
</evidence>
<dbReference type="InterPro" id="IPR029052">
    <property type="entry name" value="Metallo-depent_PP-like"/>
</dbReference>
<dbReference type="RefSeq" id="WP_022604870.1">
    <property type="nucleotide sequence ID" value="NZ_ASSJ01000017.1"/>
</dbReference>
<dbReference type="InterPro" id="IPR008334">
    <property type="entry name" value="5'-Nucleotdase_C"/>
</dbReference>
<proteinExistence type="predicted"/>
<dbReference type="CDD" id="cd10283">
    <property type="entry name" value="MnuA_DNase1-like"/>
    <property type="match status" value="1"/>
</dbReference>
<gene>
    <name evidence="3" type="ORF">KR51_00007740</name>
</gene>
<dbReference type="STRING" id="582515.KR51_00007740"/>
<dbReference type="Gene3D" id="3.60.21.10">
    <property type="match status" value="1"/>
</dbReference>
<dbReference type="eggNOG" id="COG0737">
    <property type="taxonomic scope" value="Bacteria"/>
</dbReference>
<dbReference type="InterPro" id="IPR011049">
    <property type="entry name" value="Serralysin-like_metalloprot_C"/>
</dbReference>
<dbReference type="PANTHER" id="PTHR46928:SF1">
    <property type="entry name" value="MESENCHYME-SPECIFIC CELL SURFACE GLYCOPROTEIN"/>
    <property type="match status" value="1"/>
</dbReference>
<dbReference type="Pfam" id="PF02872">
    <property type="entry name" value="5_nucleotid_C"/>
    <property type="match status" value="1"/>
</dbReference>
<dbReference type="SUPFAM" id="SSF55816">
    <property type="entry name" value="5'-nucleotidase (syn. UDP-sugar hydrolase), C-terminal domain"/>
    <property type="match status" value="1"/>
</dbReference>
<dbReference type="GO" id="GO:0000166">
    <property type="term" value="F:nucleotide binding"/>
    <property type="evidence" value="ECO:0007669"/>
    <property type="project" value="InterPro"/>
</dbReference>
<dbReference type="Pfam" id="PF07452">
    <property type="entry name" value="CHRD"/>
    <property type="match status" value="1"/>
</dbReference>
<dbReference type="EMBL" id="ASSJ01000017">
    <property type="protein sequence ID" value="ERN42464.1"/>
    <property type="molecule type" value="Genomic_DNA"/>
</dbReference>
<dbReference type="eggNOG" id="COG3391">
    <property type="taxonomic scope" value="Bacteria"/>
</dbReference>
<dbReference type="CDD" id="cd04486">
    <property type="entry name" value="YhcR_OBF_like"/>
    <property type="match status" value="1"/>
</dbReference>
<dbReference type="eggNOG" id="COG4222">
    <property type="taxonomic scope" value="Bacteria"/>
</dbReference>
<dbReference type="eggNOG" id="COG2374">
    <property type="taxonomic scope" value="Bacteria"/>
</dbReference>
<feature type="compositionally biased region" description="Polar residues" evidence="1">
    <location>
        <begin position="1347"/>
        <end position="1357"/>
    </location>
</feature>
<accession>U5DPD1</accession>
<dbReference type="InterPro" id="IPR036907">
    <property type="entry name" value="5'-Nucleotdase_C_sf"/>
</dbReference>
<dbReference type="PANTHER" id="PTHR46928">
    <property type="entry name" value="MESENCHYME-SPECIFIC CELL SURFACE GLYCOPROTEIN"/>
    <property type="match status" value="1"/>
</dbReference>
<dbReference type="Gene3D" id="3.60.10.10">
    <property type="entry name" value="Endonuclease/exonuclease/phosphatase"/>
    <property type="match status" value="1"/>
</dbReference>
<dbReference type="SUPFAM" id="SSF63825">
    <property type="entry name" value="YWTD domain"/>
    <property type="match status" value="1"/>
</dbReference>
<dbReference type="InterPro" id="IPR052956">
    <property type="entry name" value="Mesenchyme-surface_protein"/>
</dbReference>
<dbReference type="NCBIfam" id="NF033681">
    <property type="entry name" value="ExeM_NucH_DNase"/>
    <property type="match status" value="1"/>
</dbReference>
<dbReference type="Pfam" id="PF13449">
    <property type="entry name" value="Phytase-like"/>
    <property type="match status" value="1"/>
</dbReference>
<evidence type="ECO:0000313" key="3">
    <source>
        <dbReference type="EMBL" id="ERN42464.1"/>
    </source>
</evidence>
<dbReference type="InterPro" id="IPR027372">
    <property type="entry name" value="Phytase-like_dom"/>
</dbReference>
<dbReference type="SUPFAM" id="SSF56219">
    <property type="entry name" value="DNase I-like"/>
    <property type="match status" value="1"/>
</dbReference>
<dbReference type="InterPro" id="IPR015943">
    <property type="entry name" value="WD40/YVTN_repeat-like_dom_sf"/>
</dbReference>